<dbReference type="SUPFAM" id="SSF52540">
    <property type="entry name" value="P-loop containing nucleoside triphosphate hydrolases"/>
    <property type="match status" value="2"/>
</dbReference>
<evidence type="ECO:0000259" key="8">
    <source>
        <dbReference type="PROSITE" id="PS51194"/>
    </source>
</evidence>
<reference evidence="10 11" key="1">
    <citation type="submission" date="2022-12" db="EMBL/GenBank/DDBJ databases">
        <title>Chromosome-level genome of Tegillarca granosa.</title>
        <authorList>
            <person name="Kim J."/>
        </authorList>
    </citation>
    <scope>NUCLEOTIDE SEQUENCE [LARGE SCALE GENOMIC DNA]</scope>
    <source>
        <strain evidence="10">Teg-2019</strain>
        <tissue evidence="10">Adductor muscle</tissue>
    </source>
</reference>
<keyword evidence="3" id="KW-0378">Hydrolase</keyword>
<evidence type="ECO:0000256" key="4">
    <source>
        <dbReference type="ARBA" id="ARBA00022806"/>
    </source>
</evidence>
<dbReference type="InterPro" id="IPR014014">
    <property type="entry name" value="RNA_helicase_DEAD_Q_motif"/>
</dbReference>
<accession>A0ABQ9ET91</accession>
<organism evidence="10 11">
    <name type="scientific">Tegillarca granosa</name>
    <name type="common">Malaysian cockle</name>
    <name type="synonym">Anadara granosa</name>
    <dbReference type="NCBI Taxonomy" id="220873"/>
    <lineage>
        <taxon>Eukaryota</taxon>
        <taxon>Metazoa</taxon>
        <taxon>Spiralia</taxon>
        <taxon>Lophotrochozoa</taxon>
        <taxon>Mollusca</taxon>
        <taxon>Bivalvia</taxon>
        <taxon>Autobranchia</taxon>
        <taxon>Pteriomorphia</taxon>
        <taxon>Arcoida</taxon>
        <taxon>Arcoidea</taxon>
        <taxon>Arcidae</taxon>
        <taxon>Tegillarca</taxon>
    </lineage>
</organism>
<dbReference type="InterPro" id="IPR050079">
    <property type="entry name" value="DEAD_box_RNA_helicase"/>
</dbReference>
<evidence type="ECO:0000256" key="2">
    <source>
        <dbReference type="ARBA" id="ARBA00022741"/>
    </source>
</evidence>
<evidence type="ECO:0000313" key="11">
    <source>
        <dbReference type="Proteomes" id="UP001217089"/>
    </source>
</evidence>
<dbReference type="EC" id="3.6.4.13" evidence="1"/>
<sequence length="336" mass="37957">MSTMIFQFTRKEVIKVVQATLRSYSRHYQNPEIPVITVPKKMLQQIQKVKQKQLKKKVEFMKLKNSPVVIECKRPEFNHHLGQKYSEFNPKVLASHGWTHYKSAGDKFTIDFKESNPSVDLEDSETTFSDLKINDHVVSNLQKMNIETPTNIQSMVIPAIFEGEHIICAAETGTLKKSRLQQLVIDEADTLLDSSFKNDVIYVIRKIGVHTGSPTGDKTYLYVSSGLQVILASATFPTGLDKSIGSVLPKRKESFEKFQNGECDILVCTDVGSRGVDTLRATQVINFDFPNAVSDYIHRAGRVGRVGSAKNCKVISFVTHKWEVNLLWNIEVFITS</sequence>
<protein>
    <recommendedName>
        <fullName evidence="1">RNA helicase</fullName>
        <ecNumber evidence="1">3.6.4.13</ecNumber>
    </recommendedName>
</protein>
<dbReference type="Pfam" id="PF00271">
    <property type="entry name" value="Helicase_C"/>
    <property type="match status" value="1"/>
</dbReference>
<feature type="domain" description="Helicase C-terminal" evidence="8">
    <location>
        <begin position="203"/>
        <end position="336"/>
    </location>
</feature>
<dbReference type="EMBL" id="JARBDR010000657">
    <property type="protein sequence ID" value="KAJ8308375.1"/>
    <property type="molecule type" value="Genomic_DNA"/>
</dbReference>
<gene>
    <name evidence="10" type="ORF">KUTeg_013249</name>
</gene>
<dbReference type="PANTHER" id="PTHR47959">
    <property type="entry name" value="ATP-DEPENDENT RNA HELICASE RHLE-RELATED"/>
    <property type="match status" value="1"/>
</dbReference>
<dbReference type="SMART" id="SM00490">
    <property type="entry name" value="HELICc"/>
    <property type="match status" value="1"/>
</dbReference>
<dbReference type="InterPro" id="IPR001650">
    <property type="entry name" value="Helicase_C-like"/>
</dbReference>
<dbReference type="PROSITE" id="PS51192">
    <property type="entry name" value="HELICASE_ATP_BIND_1"/>
    <property type="match status" value="1"/>
</dbReference>
<dbReference type="PROSITE" id="PS51194">
    <property type="entry name" value="HELICASE_CTER"/>
    <property type="match status" value="1"/>
</dbReference>
<evidence type="ECO:0000259" key="7">
    <source>
        <dbReference type="PROSITE" id="PS51192"/>
    </source>
</evidence>
<evidence type="ECO:0000256" key="1">
    <source>
        <dbReference type="ARBA" id="ARBA00012552"/>
    </source>
</evidence>
<keyword evidence="2" id="KW-0547">Nucleotide-binding</keyword>
<evidence type="ECO:0000256" key="6">
    <source>
        <dbReference type="PROSITE-ProRule" id="PRU00552"/>
    </source>
</evidence>
<dbReference type="Gene3D" id="3.40.50.300">
    <property type="entry name" value="P-loop containing nucleotide triphosphate hydrolases"/>
    <property type="match status" value="3"/>
</dbReference>
<keyword evidence="11" id="KW-1185">Reference proteome</keyword>
<feature type="domain" description="DEAD-box RNA helicase Q" evidence="9">
    <location>
        <begin position="126"/>
        <end position="154"/>
    </location>
</feature>
<dbReference type="CDD" id="cd18787">
    <property type="entry name" value="SF2_C_DEAD"/>
    <property type="match status" value="1"/>
</dbReference>
<dbReference type="PANTHER" id="PTHR47959:SF1">
    <property type="entry name" value="ATP-DEPENDENT RNA HELICASE DBPA"/>
    <property type="match status" value="1"/>
</dbReference>
<dbReference type="Proteomes" id="UP001217089">
    <property type="component" value="Unassembled WGS sequence"/>
</dbReference>
<evidence type="ECO:0000256" key="3">
    <source>
        <dbReference type="ARBA" id="ARBA00022801"/>
    </source>
</evidence>
<evidence type="ECO:0000313" key="10">
    <source>
        <dbReference type="EMBL" id="KAJ8308375.1"/>
    </source>
</evidence>
<comment type="caution">
    <text evidence="10">The sequence shown here is derived from an EMBL/GenBank/DDBJ whole genome shotgun (WGS) entry which is preliminary data.</text>
</comment>
<dbReference type="InterPro" id="IPR014001">
    <property type="entry name" value="Helicase_ATP-bd"/>
</dbReference>
<feature type="domain" description="Helicase ATP-binding" evidence="7">
    <location>
        <begin position="137"/>
        <end position="254"/>
    </location>
</feature>
<feature type="short sequence motif" description="Q motif" evidence="6">
    <location>
        <begin position="126"/>
        <end position="154"/>
    </location>
</feature>
<name>A0ABQ9ET91_TEGGR</name>
<dbReference type="PROSITE" id="PS51195">
    <property type="entry name" value="Q_MOTIF"/>
    <property type="match status" value="1"/>
</dbReference>
<keyword evidence="4" id="KW-0347">Helicase</keyword>
<keyword evidence="5" id="KW-0067">ATP-binding</keyword>
<evidence type="ECO:0000259" key="9">
    <source>
        <dbReference type="PROSITE" id="PS51195"/>
    </source>
</evidence>
<evidence type="ECO:0000256" key="5">
    <source>
        <dbReference type="ARBA" id="ARBA00022840"/>
    </source>
</evidence>
<dbReference type="InterPro" id="IPR027417">
    <property type="entry name" value="P-loop_NTPase"/>
</dbReference>
<proteinExistence type="predicted"/>